<reference evidence="2" key="1">
    <citation type="submission" date="2017-02" db="EMBL/GenBank/DDBJ databases">
        <title>Tessaracoccus aquaemaris sp. nov., isolated from the intestine of a Korean rockfish, Sebastes schlegelii, in a marine aquaculture pond.</title>
        <authorList>
            <person name="Tak E.J."/>
            <person name="Bae J.-W."/>
        </authorList>
    </citation>
    <scope>NUCLEOTIDE SEQUENCE [LARGE SCALE GENOMIC DNA]</scope>
    <source>
        <strain evidence="2">NSG39</strain>
    </source>
</reference>
<dbReference type="Gene3D" id="2.60.120.10">
    <property type="entry name" value="Jelly Rolls"/>
    <property type="match status" value="1"/>
</dbReference>
<dbReference type="InterPro" id="IPR014710">
    <property type="entry name" value="RmlC-like_jellyroll"/>
</dbReference>
<dbReference type="Pfam" id="PF06249">
    <property type="entry name" value="EutQ"/>
    <property type="match status" value="1"/>
</dbReference>
<evidence type="ECO:0000313" key="2">
    <source>
        <dbReference type="Proteomes" id="UP000188145"/>
    </source>
</evidence>
<gene>
    <name evidence="1" type="ORF">BW730_08060</name>
</gene>
<dbReference type="CDD" id="cd02228">
    <property type="entry name" value="cupin_EutQ"/>
    <property type="match status" value="1"/>
</dbReference>
<dbReference type="EMBL" id="CP019606">
    <property type="protein sequence ID" value="AQP47454.1"/>
    <property type="molecule type" value="Genomic_DNA"/>
</dbReference>
<dbReference type="InterPro" id="IPR011051">
    <property type="entry name" value="RmlC_Cupin_sf"/>
</dbReference>
<dbReference type="AlphaFoldDB" id="A0A1Q2CMW8"/>
<dbReference type="KEGG" id="tes:BW730_08060"/>
<proteinExistence type="predicted"/>
<dbReference type="Proteomes" id="UP000188145">
    <property type="component" value="Chromosome"/>
</dbReference>
<organism evidence="1 2">
    <name type="scientific">Tessaracoccus aquimaris</name>
    <dbReference type="NCBI Taxonomy" id="1332264"/>
    <lineage>
        <taxon>Bacteria</taxon>
        <taxon>Bacillati</taxon>
        <taxon>Actinomycetota</taxon>
        <taxon>Actinomycetes</taxon>
        <taxon>Propionibacteriales</taxon>
        <taxon>Propionibacteriaceae</taxon>
        <taxon>Tessaracoccus</taxon>
    </lineage>
</organism>
<dbReference type="RefSeq" id="WP_077685784.1">
    <property type="nucleotide sequence ID" value="NZ_CP019606.1"/>
</dbReference>
<dbReference type="PANTHER" id="PTHR36169">
    <property type="entry name" value="ETHANOLAMINE UTILIZATION PROTEIN EUTQ"/>
    <property type="match status" value="1"/>
</dbReference>
<dbReference type="SUPFAM" id="SSF51182">
    <property type="entry name" value="RmlC-like cupins"/>
    <property type="match status" value="1"/>
</dbReference>
<dbReference type="PANTHER" id="PTHR36169:SF1">
    <property type="entry name" value="ACETATE KINASE EUTQ"/>
    <property type="match status" value="1"/>
</dbReference>
<dbReference type="OrthoDB" id="3828611at2"/>
<dbReference type="STRING" id="1332264.BW730_08060"/>
<accession>A0A1Q2CMW8</accession>
<dbReference type="InterPro" id="IPR010424">
    <property type="entry name" value="EutQ"/>
</dbReference>
<evidence type="ECO:0000313" key="1">
    <source>
        <dbReference type="EMBL" id="AQP47454.1"/>
    </source>
</evidence>
<sequence length="210" mass="21921">MGRQVITATEVQLAAPGRLLVAEDAIVTPLARDTAADLGVSIERSTGIAVAPEKPEQAGEDDLMTKVRALVTAMLGAGGGGLTAPTSGPPRPPVKVVDQHEHVPQPFPYPGPPPEMKVATVDVVTGDDGSPMAAGYMTITQGSFPWTFTYDEVQIVLEGELHLGGDGGGRIARAGDVCYVPKGAHITFGTPTWARFVYVTFPADWDSGVS</sequence>
<keyword evidence="2" id="KW-1185">Reference proteome</keyword>
<protein>
    <submittedName>
        <fullName evidence="1">Ethanolamine utilization protein EutQ</fullName>
    </submittedName>
</protein>
<name>A0A1Q2CMW8_9ACTN</name>